<dbReference type="Gene3D" id="1.10.3210.50">
    <property type="match status" value="1"/>
</dbReference>
<dbReference type="PANTHER" id="PTHR33594:SF1">
    <property type="entry name" value="HD_PDEASE DOMAIN-CONTAINING PROTEIN"/>
    <property type="match status" value="1"/>
</dbReference>
<dbReference type="SUPFAM" id="SSF109604">
    <property type="entry name" value="HD-domain/PDEase-like"/>
    <property type="match status" value="1"/>
</dbReference>
<sequence>MYPTPQEQRVLEEAEKVMGDAMAKYDPSHDKYHVQRVRKTALSLARAVNPTPDLLIVELAALLHDVLDKKYVSPEQAADPYAFFLPLFIRMRVEHGVDLIADRRGQTIARVIENVSWSTEKKLREKGEWTEWHETPLHTPPDDPEHAHSAIQHFHDKLLAIRDRLKTAPGKKMGDRRHQVVSTSAPVSAACTCSESYLRADMGAPNFPSPWTLLRRTNERTNGVSRDTIGQLLDFLASVDEELDGVI</sequence>
<evidence type="ECO:0000313" key="2">
    <source>
        <dbReference type="Proteomes" id="UP001148786"/>
    </source>
</evidence>
<proteinExistence type="predicted"/>
<dbReference type="OrthoDB" id="16547at2759"/>
<comment type="caution">
    <text evidence="1">The sequence shown here is derived from an EMBL/GenBank/DDBJ whole genome shotgun (WGS) entry which is preliminary data.</text>
</comment>
<dbReference type="AlphaFoldDB" id="A0A9W8KBI1"/>
<evidence type="ECO:0000313" key="1">
    <source>
        <dbReference type="EMBL" id="KAJ3514905.1"/>
    </source>
</evidence>
<dbReference type="PANTHER" id="PTHR33594">
    <property type="entry name" value="SUPERFAMILY HYDROLASE, PUTATIVE (AFU_ORTHOLOGUE AFUA_1G03035)-RELATED"/>
    <property type="match status" value="1"/>
</dbReference>
<protein>
    <recommendedName>
        <fullName evidence="3">HD/PDEase domain-containing protein</fullName>
    </recommendedName>
</protein>
<evidence type="ECO:0008006" key="3">
    <source>
        <dbReference type="Google" id="ProtNLM"/>
    </source>
</evidence>
<reference evidence="1" key="1">
    <citation type="submission" date="2022-07" db="EMBL/GenBank/DDBJ databases">
        <title>Genome Sequence of Agrocybe chaxingu.</title>
        <authorList>
            <person name="Buettner E."/>
        </authorList>
    </citation>
    <scope>NUCLEOTIDE SEQUENCE</scope>
    <source>
        <strain evidence="1">MP-N11</strain>
    </source>
</reference>
<organism evidence="1 2">
    <name type="scientific">Agrocybe chaxingu</name>
    <dbReference type="NCBI Taxonomy" id="84603"/>
    <lineage>
        <taxon>Eukaryota</taxon>
        <taxon>Fungi</taxon>
        <taxon>Dikarya</taxon>
        <taxon>Basidiomycota</taxon>
        <taxon>Agaricomycotina</taxon>
        <taxon>Agaricomycetes</taxon>
        <taxon>Agaricomycetidae</taxon>
        <taxon>Agaricales</taxon>
        <taxon>Agaricineae</taxon>
        <taxon>Strophariaceae</taxon>
        <taxon>Agrocybe</taxon>
    </lineage>
</organism>
<dbReference type="CDD" id="cd00077">
    <property type="entry name" value="HDc"/>
    <property type="match status" value="1"/>
</dbReference>
<dbReference type="Proteomes" id="UP001148786">
    <property type="component" value="Unassembled WGS sequence"/>
</dbReference>
<dbReference type="EMBL" id="JANKHO010000122">
    <property type="protein sequence ID" value="KAJ3514905.1"/>
    <property type="molecule type" value="Genomic_DNA"/>
</dbReference>
<name>A0A9W8KBI1_9AGAR</name>
<dbReference type="InterPro" id="IPR003607">
    <property type="entry name" value="HD/PDEase_dom"/>
</dbReference>
<gene>
    <name evidence="1" type="ORF">NLJ89_g2086</name>
</gene>
<accession>A0A9W8KBI1</accession>
<dbReference type="Gene3D" id="1.10.472.50">
    <property type="entry name" value="HD-domain/PDEase-like"/>
    <property type="match status" value="1"/>
</dbReference>
<keyword evidence="2" id="KW-1185">Reference proteome</keyword>